<reference evidence="9 10" key="1">
    <citation type="submission" date="2015-06" db="EMBL/GenBank/DDBJ databases">
        <title>Draft genome sequence of the purine-degrading Clostridium cylindrosporum HC-1 (DSM 605).</title>
        <authorList>
            <person name="Poehlein A."/>
            <person name="Schiel-Bengelsdorf B."/>
            <person name="Bengelsdorf F."/>
            <person name="Daniel R."/>
            <person name="Duerre P."/>
        </authorList>
    </citation>
    <scope>NUCLEOTIDE SEQUENCE [LARGE SCALE GENOMIC DNA]</scope>
    <source>
        <strain evidence="9 10">DSM 605</strain>
    </source>
</reference>
<dbReference type="AlphaFoldDB" id="A0A0J8D6Z2"/>
<dbReference type="STRING" id="1121307.CLCY_3c01110"/>
<evidence type="ECO:0000256" key="5">
    <source>
        <dbReference type="ARBA" id="ARBA00023244"/>
    </source>
</evidence>
<protein>
    <recommendedName>
        <fullName evidence="1">uroporphyrinogen-III C-methyltransferase</fullName>
        <ecNumber evidence="1">2.1.1.107</ecNumber>
    </recommendedName>
</protein>
<keyword evidence="10" id="KW-1185">Reference proteome</keyword>
<dbReference type="InterPro" id="IPR035996">
    <property type="entry name" value="4pyrrol_Methylase_sf"/>
</dbReference>
<dbReference type="InterPro" id="IPR014776">
    <property type="entry name" value="4pyrrole_Mease_sub2"/>
</dbReference>
<dbReference type="CDD" id="cd06578">
    <property type="entry name" value="HemD"/>
    <property type="match status" value="1"/>
</dbReference>
<dbReference type="SUPFAM" id="SSF69618">
    <property type="entry name" value="HemD-like"/>
    <property type="match status" value="1"/>
</dbReference>
<dbReference type="GO" id="GO:0019354">
    <property type="term" value="P:siroheme biosynthetic process"/>
    <property type="evidence" value="ECO:0007669"/>
    <property type="project" value="InterPro"/>
</dbReference>
<dbReference type="GO" id="GO:0032259">
    <property type="term" value="P:methylation"/>
    <property type="evidence" value="ECO:0007669"/>
    <property type="project" value="UniProtKB-KW"/>
</dbReference>
<gene>
    <name evidence="9" type="primary">hemD</name>
    <name evidence="9" type="ORF">CLCY_3c01110</name>
</gene>
<evidence type="ECO:0000313" key="10">
    <source>
        <dbReference type="Proteomes" id="UP000036756"/>
    </source>
</evidence>
<feature type="domain" description="Tetrapyrrole methylase" evidence="7">
    <location>
        <begin position="5"/>
        <end position="214"/>
    </location>
</feature>
<dbReference type="FunFam" id="3.40.1010.10:FF:000001">
    <property type="entry name" value="Siroheme synthase"/>
    <property type="match status" value="1"/>
</dbReference>
<dbReference type="CDD" id="cd11642">
    <property type="entry name" value="SUMT"/>
    <property type="match status" value="1"/>
</dbReference>
<dbReference type="InterPro" id="IPR050161">
    <property type="entry name" value="Siro_Cobalamin_biosynth"/>
</dbReference>
<organism evidence="9 10">
    <name type="scientific">Clostridium cylindrosporum DSM 605</name>
    <dbReference type="NCBI Taxonomy" id="1121307"/>
    <lineage>
        <taxon>Bacteria</taxon>
        <taxon>Bacillati</taxon>
        <taxon>Bacillota</taxon>
        <taxon>Clostridia</taxon>
        <taxon>Eubacteriales</taxon>
        <taxon>Clostridiaceae</taxon>
        <taxon>Clostridium</taxon>
    </lineage>
</organism>
<evidence type="ECO:0000259" key="8">
    <source>
        <dbReference type="Pfam" id="PF02602"/>
    </source>
</evidence>
<dbReference type="FunFam" id="3.30.950.10:FF:000001">
    <property type="entry name" value="Siroheme synthase"/>
    <property type="match status" value="1"/>
</dbReference>
<dbReference type="InterPro" id="IPR000878">
    <property type="entry name" value="4pyrrol_Mease"/>
</dbReference>
<sequence>MGKGKVWLVGAGPSDVGLFTLKGREVLEKADVVVYDKLVGGGILSLIPNETELIYVGKTSGNHPVPQDRINEILLEEALKGKNVARLKGGDPFLFGRGGEELELLVEHGIEFEIVPGITSAISVPAYAGIPVTHRDFTSSLHIITGHTKKESAPSIDFESLVKLNGTLVFLMGVSSLEVICKGLIDAGMDKTTPAAIIESGTTSRQRKVVSTVEYLSSEARDAKIKTPGLIIVGKVAQLSDKFSWAEKRPLAGTKVLVTRPKSLASRLSKKLYDNGAEVIELPTIETKAIEDNSLLLGEIKNIKDYGWIVFTSPTGVNVFFESLKVNSIDIRSLLGVKFAAVGSATAKAIEDRGIIVDFIPSMFNGKVLAIELSPKVNGEKVMIPRAKDGTLDIVEEFKKANIDYRDIPIYETIIKETEVDNIEDFDYVAFTSASTVKGFVNSVKTDYSRLKAICIGESTEGEAKKYSMETFVAKRATLDSMVELLIELRGN</sequence>
<dbReference type="OrthoDB" id="9815856at2"/>
<keyword evidence="9" id="KW-0456">Lyase</keyword>
<dbReference type="NCBIfam" id="NF004790">
    <property type="entry name" value="PRK06136.1"/>
    <property type="match status" value="1"/>
</dbReference>
<dbReference type="PROSITE" id="PS00840">
    <property type="entry name" value="SUMT_2"/>
    <property type="match status" value="1"/>
</dbReference>
<dbReference type="PANTHER" id="PTHR45790:SF3">
    <property type="entry name" value="S-ADENOSYL-L-METHIONINE-DEPENDENT UROPORPHYRINOGEN III METHYLTRANSFERASE, CHLOROPLASTIC"/>
    <property type="match status" value="1"/>
</dbReference>
<dbReference type="EC" id="2.1.1.107" evidence="1"/>
<evidence type="ECO:0000256" key="1">
    <source>
        <dbReference type="ARBA" id="ARBA00012162"/>
    </source>
</evidence>
<dbReference type="InterPro" id="IPR003754">
    <property type="entry name" value="4pyrrol_synth_uPrphyn_synth"/>
</dbReference>
<evidence type="ECO:0000313" key="9">
    <source>
        <dbReference type="EMBL" id="KMT21840.1"/>
    </source>
</evidence>
<comment type="similarity">
    <text evidence="6">Belongs to the precorrin methyltransferase family.</text>
</comment>
<dbReference type="GO" id="GO:0004852">
    <property type="term" value="F:uroporphyrinogen-III synthase activity"/>
    <property type="evidence" value="ECO:0007669"/>
    <property type="project" value="InterPro"/>
</dbReference>
<keyword evidence="5" id="KW-0627">Porphyrin biosynthesis</keyword>
<evidence type="ECO:0000256" key="3">
    <source>
        <dbReference type="ARBA" id="ARBA00022679"/>
    </source>
</evidence>
<dbReference type="Gene3D" id="3.30.950.10">
    <property type="entry name" value="Methyltransferase, Cobalt-precorrin-4 Transmethylase, Domain 2"/>
    <property type="match status" value="1"/>
</dbReference>
<dbReference type="Pfam" id="PF02602">
    <property type="entry name" value="HEM4"/>
    <property type="match status" value="1"/>
</dbReference>
<dbReference type="EMBL" id="LFVU01000026">
    <property type="protein sequence ID" value="KMT21840.1"/>
    <property type="molecule type" value="Genomic_DNA"/>
</dbReference>
<evidence type="ECO:0000256" key="2">
    <source>
        <dbReference type="ARBA" id="ARBA00022603"/>
    </source>
</evidence>
<dbReference type="NCBIfam" id="TIGR01469">
    <property type="entry name" value="cobA_cysG_Cterm"/>
    <property type="match status" value="1"/>
</dbReference>
<accession>A0A0J8D6Z2</accession>
<dbReference type="PANTHER" id="PTHR45790">
    <property type="entry name" value="SIROHEME SYNTHASE-RELATED"/>
    <property type="match status" value="1"/>
</dbReference>
<evidence type="ECO:0000256" key="4">
    <source>
        <dbReference type="ARBA" id="ARBA00022691"/>
    </source>
</evidence>
<dbReference type="InterPro" id="IPR006366">
    <property type="entry name" value="CobA/CysG_C"/>
</dbReference>
<dbReference type="InterPro" id="IPR014777">
    <property type="entry name" value="4pyrrole_Mease_sub1"/>
</dbReference>
<keyword evidence="3 6" id="KW-0808">Transferase</keyword>
<keyword evidence="4" id="KW-0949">S-adenosyl-L-methionine</keyword>
<keyword evidence="2 6" id="KW-0489">Methyltransferase</keyword>
<evidence type="ECO:0000256" key="6">
    <source>
        <dbReference type="RuleBase" id="RU003960"/>
    </source>
</evidence>
<dbReference type="InterPro" id="IPR003043">
    <property type="entry name" value="Uropor_MeTrfase_CS"/>
</dbReference>
<dbReference type="GO" id="GO:0004851">
    <property type="term" value="F:uroporphyrin-III C-methyltransferase activity"/>
    <property type="evidence" value="ECO:0007669"/>
    <property type="project" value="UniProtKB-EC"/>
</dbReference>
<dbReference type="RefSeq" id="WP_048570493.1">
    <property type="nucleotide sequence ID" value="NZ_LFVU01000026.1"/>
</dbReference>
<comment type="caution">
    <text evidence="9">The sequence shown here is derived from an EMBL/GenBank/DDBJ whole genome shotgun (WGS) entry which is preliminary data.</text>
</comment>
<feature type="domain" description="Tetrapyrrole biosynthesis uroporphyrinogen III synthase" evidence="8">
    <location>
        <begin position="267"/>
        <end position="484"/>
    </location>
</feature>
<name>A0A0J8D6Z2_CLOCY</name>
<dbReference type="SUPFAM" id="SSF53790">
    <property type="entry name" value="Tetrapyrrole methylase"/>
    <property type="match status" value="1"/>
</dbReference>
<dbReference type="PATRIC" id="fig|1121307.3.peg.1463"/>
<dbReference type="Gene3D" id="3.40.50.10090">
    <property type="match status" value="2"/>
</dbReference>
<dbReference type="Pfam" id="PF00590">
    <property type="entry name" value="TP_methylase"/>
    <property type="match status" value="1"/>
</dbReference>
<dbReference type="Proteomes" id="UP000036756">
    <property type="component" value="Unassembled WGS sequence"/>
</dbReference>
<evidence type="ECO:0000259" key="7">
    <source>
        <dbReference type="Pfam" id="PF00590"/>
    </source>
</evidence>
<dbReference type="InterPro" id="IPR036108">
    <property type="entry name" value="4pyrrol_syn_uPrphyn_synt_sf"/>
</dbReference>
<proteinExistence type="inferred from homology"/>
<dbReference type="Gene3D" id="3.40.1010.10">
    <property type="entry name" value="Cobalt-precorrin-4 Transmethylase, Domain 1"/>
    <property type="match status" value="1"/>
</dbReference>